<dbReference type="Gene3D" id="3.40.50.1100">
    <property type="match status" value="2"/>
</dbReference>
<evidence type="ECO:0000256" key="6">
    <source>
        <dbReference type="ARBA" id="ARBA00023239"/>
    </source>
</evidence>
<evidence type="ECO:0000256" key="3">
    <source>
        <dbReference type="ARBA" id="ARBA00010869"/>
    </source>
</evidence>
<dbReference type="GO" id="GO:0006565">
    <property type="term" value="P:L-serine catabolic process"/>
    <property type="evidence" value="ECO:0007669"/>
    <property type="project" value="TreeGrafter"/>
</dbReference>
<evidence type="ECO:0000256" key="8">
    <source>
        <dbReference type="ARBA" id="ARBA00031427"/>
    </source>
</evidence>
<comment type="cofactor">
    <cofactor evidence="2">
        <name>pyridoxal 5'-phosphate</name>
        <dbReference type="ChEBI" id="CHEBI:597326"/>
    </cofactor>
</comment>
<evidence type="ECO:0000256" key="1">
    <source>
        <dbReference type="ARBA" id="ARBA00001274"/>
    </source>
</evidence>
<evidence type="ECO:0000256" key="5">
    <source>
        <dbReference type="ARBA" id="ARBA00022898"/>
    </source>
</evidence>
<dbReference type="InterPro" id="IPR050147">
    <property type="entry name" value="Ser/Thr_Dehydratase"/>
</dbReference>
<evidence type="ECO:0000256" key="7">
    <source>
        <dbReference type="ARBA" id="ARBA00025527"/>
    </source>
</evidence>
<comment type="catalytic activity">
    <reaction evidence="1">
        <text>L-threonine = 2-oxobutanoate + NH4(+)</text>
        <dbReference type="Rhea" id="RHEA:22108"/>
        <dbReference type="ChEBI" id="CHEBI:16763"/>
        <dbReference type="ChEBI" id="CHEBI:28938"/>
        <dbReference type="ChEBI" id="CHEBI:57926"/>
        <dbReference type="EC" id="4.3.1.19"/>
    </reaction>
</comment>
<dbReference type="GO" id="GO:0009097">
    <property type="term" value="P:isoleucine biosynthetic process"/>
    <property type="evidence" value="ECO:0007669"/>
    <property type="project" value="TreeGrafter"/>
</dbReference>
<dbReference type="SUPFAM" id="SSF53686">
    <property type="entry name" value="Tryptophan synthase beta subunit-like PLP-dependent enzymes"/>
    <property type="match status" value="1"/>
</dbReference>
<dbReference type="AlphaFoldDB" id="A0A7I9VCC3"/>
<evidence type="ECO:0000259" key="9">
    <source>
        <dbReference type="Pfam" id="PF00291"/>
    </source>
</evidence>
<dbReference type="EC" id="4.3.1.19" evidence="4"/>
<evidence type="ECO:0000256" key="2">
    <source>
        <dbReference type="ARBA" id="ARBA00001933"/>
    </source>
</evidence>
<keyword evidence="11" id="KW-1185">Reference proteome</keyword>
<dbReference type="PANTHER" id="PTHR48078">
    <property type="entry name" value="THREONINE DEHYDRATASE, MITOCHONDRIAL-RELATED"/>
    <property type="match status" value="1"/>
</dbReference>
<dbReference type="InterPro" id="IPR036052">
    <property type="entry name" value="TrpB-like_PALP_sf"/>
</dbReference>
<dbReference type="GO" id="GO:0006567">
    <property type="term" value="P:L-threonine catabolic process"/>
    <property type="evidence" value="ECO:0007669"/>
    <property type="project" value="TreeGrafter"/>
</dbReference>
<evidence type="ECO:0000313" key="11">
    <source>
        <dbReference type="Proteomes" id="UP000444960"/>
    </source>
</evidence>
<evidence type="ECO:0000313" key="10">
    <source>
        <dbReference type="EMBL" id="GEE03029.1"/>
    </source>
</evidence>
<dbReference type="Pfam" id="PF00291">
    <property type="entry name" value="PALP"/>
    <property type="match status" value="1"/>
</dbReference>
<dbReference type="EMBL" id="BJOV01000005">
    <property type="protein sequence ID" value="GEE03029.1"/>
    <property type="molecule type" value="Genomic_DNA"/>
</dbReference>
<comment type="function">
    <text evidence="7">Catalyzes the anaerobic formation of alpha-ketobutyrate and ammonia from threonine in a two-step reaction. The first step involved a dehydration of threonine and a production of enamine intermediates (aminocrotonate), which tautomerizes to its imine form (iminobutyrate). Both intermediates are unstable and short-lived. The second step is the nonenzymatic hydrolysis of the enamine/imine intermediates to form 2-ketobutyrate and free ammonia. In the low water environment of the cell, the second step is accelerated by RidA.</text>
</comment>
<comment type="caution">
    <text evidence="10">The sequence shown here is derived from an EMBL/GenBank/DDBJ whole genome shotgun (WGS) entry which is preliminary data.</text>
</comment>
<dbReference type="GO" id="GO:0003941">
    <property type="term" value="F:L-serine ammonia-lyase activity"/>
    <property type="evidence" value="ECO:0007669"/>
    <property type="project" value="TreeGrafter"/>
</dbReference>
<keyword evidence="5" id="KW-0663">Pyridoxal phosphate</keyword>
<feature type="domain" description="Tryptophan synthase beta chain-like PALP" evidence="9">
    <location>
        <begin position="16"/>
        <end position="303"/>
    </location>
</feature>
<dbReference type="RefSeq" id="WP_161896598.1">
    <property type="nucleotide sequence ID" value="NZ_BJOV01000005.1"/>
</dbReference>
<accession>A0A7I9VCC3</accession>
<proteinExistence type="inferred from homology"/>
<reference evidence="11" key="1">
    <citation type="submission" date="2019-06" db="EMBL/GenBank/DDBJ databases">
        <title>Gordonia isolated from sludge of a wastewater treatment plant.</title>
        <authorList>
            <person name="Tamura T."/>
            <person name="Aoyama K."/>
            <person name="Kang Y."/>
            <person name="Saito S."/>
            <person name="Akiyama N."/>
            <person name="Yazawa K."/>
            <person name="Gonoi T."/>
            <person name="Mikami Y."/>
        </authorList>
    </citation>
    <scope>NUCLEOTIDE SEQUENCE [LARGE SCALE GENOMIC DNA]</scope>
    <source>
        <strain evidence="11">NBRC 107696</strain>
    </source>
</reference>
<dbReference type="InterPro" id="IPR001926">
    <property type="entry name" value="TrpB-like_PALP"/>
</dbReference>
<dbReference type="PANTHER" id="PTHR48078:SF6">
    <property type="entry name" value="L-THREONINE DEHYDRATASE CATABOLIC TDCB"/>
    <property type="match status" value="1"/>
</dbReference>
<comment type="similarity">
    <text evidence="3">Belongs to the serine/threonine dehydratase family.</text>
</comment>
<dbReference type="OrthoDB" id="4408011at2"/>
<name>A0A7I9VCC3_9ACTN</name>
<protein>
    <recommendedName>
        <fullName evidence="4">threonine ammonia-lyase</fullName>
        <ecNumber evidence="4">4.3.1.19</ecNumber>
    </recommendedName>
    <alternativeName>
        <fullName evidence="8">Threonine deaminase</fullName>
    </alternativeName>
</protein>
<sequence length="311" mass="31933">MITADDVRIAQHRIADRVRRTPMIQADRGPSGGDVWFKAEFLQRCGVFKTRGAFNRQLHARELGLLDPTVGVVAASGGNAGLANAYAASVLGVPATVFVPETAPRVKVDRLSAFGATVRQVGREYAEAYDAAQAHVASTGALFCHAYDQPEIAAGAGTLALEIIDDLAGVDTIVVAVGGGGLFAGVAALAHEHGVRVVAVEPERIPTLRSALDAGAPVDVDVSGVAADSLGARRIGDIALAVAAVTDPISVLVSDDDIVRSRSSLWADYRIPAEHGAAAAVAALDGGAYRPASGERIAVVVCGANTDVSTL</sequence>
<dbReference type="NCBIfam" id="NF006094">
    <property type="entry name" value="PRK08246.1"/>
    <property type="match status" value="1"/>
</dbReference>
<gene>
    <name evidence="10" type="ORF">nbrc107696_34750</name>
</gene>
<keyword evidence="6" id="KW-0456">Lyase</keyword>
<organism evidence="10 11">
    <name type="scientific">Gordonia spumicola</name>
    <dbReference type="NCBI Taxonomy" id="589161"/>
    <lineage>
        <taxon>Bacteria</taxon>
        <taxon>Bacillati</taxon>
        <taxon>Actinomycetota</taxon>
        <taxon>Actinomycetes</taxon>
        <taxon>Mycobacteriales</taxon>
        <taxon>Gordoniaceae</taxon>
        <taxon>Gordonia</taxon>
    </lineage>
</organism>
<dbReference type="GO" id="GO:0004794">
    <property type="term" value="F:threonine deaminase activity"/>
    <property type="evidence" value="ECO:0007669"/>
    <property type="project" value="UniProtKB-EC"/>
</dbReference>
<dbReference type="Proteomes" id="UP000444960">
    <property type="component" value="Unassembled WGS sequence"/>
</dbReference>
<evidence type="ECO:0000256" key="4">
    <source>
        <dbReference type="ARBA" id="ARBA00012096"/>
    </source>
</evidence>
<dbReference type="FunFam" id="3.40.50.1100:FF:000005">
    <property type="entry name" value="Threonine dehydratase catabolic"/>
    <property type="match status" value="1"/>
</dbReference>